<accession>A0EYY0</accession>
<dbReference type="InterPro" id="IPR023214">
    <property type="entry name" value="HAD_sf"/>
</dbReference>
<dbReference type="Pfam" id="PF05152">
    <property type="entry name" value="DUF705"/>
    <property type="match status" value="1"/>
</dbReference>
<dbReference type="InterPro" id="IPR010033">
    <property type="entry name" value="HAD_SF_ppase_IIIC"/>
</dbReference>
<dbReference type="NCBIfam" id="TIGR01684">
    <property type="entry name" value="viral_ppase"/>
    <property type="match status" value="1"/>
</dbReference>
<reference evidence="1" key="2">
    <citation type="submission" date="2006-07" db="EMBL/GenBank/DDBJ databases">
        <authorList>
            <person name="Zhang C.-X."/>
            <person name="Yang Z.-N."/>
            <person name="Ma X.-C."/>
            <person name="Xiao Q."/>
        </authorList>
    </citation>
    <scope>NUCLEOTIDE SEQUENCE</scope>
    <source>
        <strain evidence="1">A1</strain>
    </source>
</reference>
<dbReference type="EMBL" id="DQ837165">
    <property type="protein sequence ID" value="ABI35760.1"/>
    <property type="molecule type" value="Genomic_DNA"/>
</dbReference>
<dbReference type="InterPro" id="IPR007827">
    <property type="entry name" value="DUF705"/>
</dbReference>
<dbReference type="Gene3D" id="3.40.50.1000">
    <property type="entry name" value="HAD superfamily/HAD-like"/>
    <property type="match status" value="1"/>
</dbReference>
<name>A0EYY0_9ABAC</name>
<organism evidence="1 3">
    <name type="scientific">Ectropis obliqua nucleopolyhedrovirus</name>
    <dbReference type="NCBI Taxonomy" id="59376"/>
    <lineage>
        <taxon>Viruses</taxon>
        <taxon>Viruses incertae sedis</taxon>
        <taxon>Naldaviricetes</taxon>
        <taxon>Lefavirales</taxon>
        <taxon>Baculoviridae</taxon>
        <taxon>Alphabaculovirus</taxon>
        <taxon>Alphabaculovirus ecobliquae</taxon>
    </lineage>
</organism>
<evidence type="ECO:0000313" key="2">
    <source>
        <dbReference type="EMBL" id="QWV59654.1"/>
    </source>
</evidence>
<evidence type="ECO:0000313" key="3">
    <source>
        <dbReference type="Proteomes" id="UP000214344"/>
    </source>
</evidence>
<evidence type="ECO:0000313" key="1">
    <source>
        <dbReference type="EMBL" id="ABI35760.1"/>
    </source>
</evidence>
<sequence>MECLCWTVLKRKHPLIRHHVLVVNEYNDVNRYMYDCQMFEYVLFVFNKHKNLTIDTDSYMVQIMKCKDDMKDIRYNIKLIYKTSVLGHTYIINENQPLYACLKEWYIQNYLEVEQLRHDQFCWHVPHVIVFDLDSTLITEEKHVRIRCENVYDSLLTLKSMGCVLILWSYGNSEHVTHSLKTTKLTDFFDTIICRGYKTDNVKAVTASRGKVRQDDKNNLVFVDKSFYLDIDDGDRLPKSPRIILWYLRKLGVNHLKSLTLVDDLKCNDYSYDYFVNVNKCPLPRDDWDIYHEIIVGNIKDYETTFENL</sequence>
<dbReference type="Proteomes" id="UP000214344">
    <property type="component" value="Segment"/>
</dbReference>
<reference evidence="1 3" key="3">
    <citation type="journal article" date="2007" name="Virology">
        <title>Genome sequence and organization of a nucleopolyhedrovirus that infects the tea looper caterpillar, Ectropis obliqua.</title>
        <authorList>
            <person name="Ma X.C."/>
            <person name="Shang J.Y."/>
            <person name="Yang Z.N."/>
            <person name="Bao Y.Y."/>
            <person name="Xiao Q."/>
            <person name="Zhang C.X."/>
        </authorList>
    </citation>
    <scope>NUCLEOTIDE SEQUENCE [LARGE SCALE GENOMIC DNA]</scope>
    <source>
        <strain evidence="1 3">A1</strain>
    </source>
</reference>
<dbReference type="KEGG" id="vg:5176471"/>
<reference evidence="2" key="4">
    <citation type="submission" date="2021-06" db="EMBL/GenBank/DDBJ databases">
        <authorList>
            <person name="Xiao Q."/>
            <person name="Zhang X.X."/>
            <person name="Tang M.J."/>
        </authorList>
    </citation>
    <scope>NUCLEOTIDE SEQUENCE</scope>
    <source>
        <strain evidence="2">QF4</strain>
    </source>
</reference>
<dbReference type="RefSeq" id="YP_874270.1">
    <property type="nucleotide sequence ID" value="NC_008586.1"/>
</dbReference>
<proteinExistence type="predicted"/>
<dbReference type="NCBIfam" id="TIGR01681">
    <property type="entry name" value="HAD-SF-IIIC"/>
    <property type="match status" value="1"/>
</dbReference>
<dbReference type="SUPFAM" id="SSF56784">
    <property type="entry name" value="HAD-like"/>
    <property type="match status" value="1"/>
</dbReference>
<dbReference type="InterPro" id="IPR036412">
    <property type="entry name" value="HAD-like_sf"/>
</dbReference>
<dbReference type="EMBL" id="MZ394738">
    <property type="protein sequence ID" value="QWV59654.1"/>
    <property type="molecule type" value="Genomic_DNA"/>
</dbReference>
<protein>
    <submittedName>
        <fullName evidence="1">38K</fullName>
    </submittedName>
</protein>
<reference evidence="1 3" key="1">
    <citation type="journal article" date="2006" name="J. Microbiol.">
        <title>Morphological, phylogenetic and biological characteristics of Ectropis obliqua single-nucleocapsid nucleopolyhedrovirus.</title>
        <authorList>
            <person name="Ma X.C."/>
            <person name="Xu H.J."/>
            <person name="Tang M.J."/>
            <person name="Xiao Q."/>
            <person name="Hong J."/>
            <person name="Zhang C.X."/>
        </authorList>
    </citation>
    <scope>NUCLEOTIDE SEQUENCE [LARGE SCALE GENOMIC DNA]</scope>
    <source>
        <strain evidence="1 3">A1</strain>
    </source>
</reference>
<keyword evidence="3" id="KW-1185">Reference proteome</keyword>
<dbReference type="CDD" id="cd01427">
    <property type="entry name" value="HAD_like"/>
    <property type="match status" value="1"/>
</dbReference>
<dbReference type="OrthoDB" id="4999at10239"/>
<gene>
    <name evidence="2" type="ORF">QF4000068</name>
</gene>